<gene>
    <name evidence="2" type="ORF">ASPCADRAFT_2701</name>
</gene>
<protein>
    <submittedName>
        <fullName evidence="2">Uncharacterized protein</fullName>
    </submittedName>
</protein>
<proteinExistence type="predicted"/>
<evidence type="ECO:0000256" key="1">
    <source>
        <dbReference type="SAM" id="MobiDB-lite"/>
    </source>
</evidence>
<dbReference type="VEuPathDB" id="FungiDB:ASPCADRAFT_2701"/>
<dbReference type="OMA" id="CAVEQHI"/>
<evidence type="ECO:0000313" key="3">
    <source>
        <dbReference type="Proteomes" id="UP000188318"/>
    </source>
</evidence>
<dbReference type="EMBL" id="KV907495">
    <property type="protein sequence ID" value="OOF99278.1"/>
    <property type="molecule type" value="Genomic_DNA"/>
</dbReference>
<keyword evidence="3" id="KW-1185">Reference proteome</keyword>
<evidence type="ECO:0000313" key="2">
    <source>
        <dbReference type="EMBL" id="OOF99278.1"/>
    </source>
</evidence>
<dbReference type="AlphaFoldDB" id="A0A1R3RXS3"/>
<feature type="region of interest" description="Disordered" evidence="1">
    <location>
        <begin position="54"/>
        <end position="95"/>
    </location>
</feature>
<dbReference type="OrthoDB" id="5418867at2759"/>
<dbReference type="STRING" id="602072.A0A1R3RXS3"/>
<sequence>MYWTADANAKLFIGVLDQMRGKLKLDYEVLAAHMGSDCTACAVEQHIVKLKRQANKLSNGSAKGARGSSNKSTPTGTPTKRQADQTPMTPTKKVKEDRLSAADLIIIKEEVKPKVKTEITGGVY</sequence>
<organism evidence="2 3">
    <name type="scientific">Aspergillus carbonarius (strain ITEM 5010)</name>
    <dbReference type="NCBI Taxonomy" id="602072"/>
    <lineage>
        <taxon>Eukaryota</taxon>
        <taxon>Fungi</taxon>
        <taxon>Dikarya</taxon>
        <taxon>Ascomycota</taxon>
        <taxon>Pezizomycotina</taxon>
        <taxon>Eurotiomycetes</taxon>
        <taxon>Eurotiomycetidae</taxon>
        <taxon>Eurotiales</taxon>
        <taxon>Aspergillaceae</taxon>
        <taxon>Aspergillus</taxon>
        <taxon>Aspergillus subgen. Circumdati</taxon>
    </lineage>
</organism>
<feature type="compositionally biased region" description="Polar residues" evidence="1">
    <location>
        <begin position="55"/>
        <end position="89"/>
    </location>
</feature>
<dbReference type="Proteomes" id="UP000188318">
    <property type="component" value="Unassembled WGS sequence"/>
</dbReference>
<name>A0A1R3RXS3_ASPC5</name>
<accession>A0A1R3RXS3</accession>
<reference evidence="3" key="1">
    <citation type="journal article" date="2017" name="Genome Biol.">
        <title>Comparative genomics reveals high biological diversity and specific adaptations in the industrially and medically important fungal genus Aspergillus.</title>
        <authorList>
            <person name="de Vries R.P."/>
            <person name="Riley R."/>
            <person name="Wiebenga A."/>
            <person name="Aguilar-Osorio G."/>
            <person name="Amillis S."/>
            <person name="Uchima C.A."/>
            <person name="Anderluh G."/>
            <person name="Asadollahi M."/>
            <person name="Askin M."/>
            <person name="Barry K."/>
            <person name="Battaglia E."/>
            <person name="Bayram O."/>
            <person name="Benocci T."/>
            <person name="Braus-Stromeyer S.A."/>
            <person name="Caldana C."/>
            <person name="Canovas D."/>
            <person name="Cerqueira G.C."/>
            <person name="Chen F."/>
            <person name="Chen W."/>
            <person name="Choi C."/>
            <person name="Clum A."/>
            <person name="Dos Santos R.A."/>
            <person name="Damasio A.R."/>
            <person name="Diallinas G."/>
            <person name="Emri T."/>
            <person name="Fekete E."/>
            <person name="Flipphi M."/>
            <person name="Freyberg S."/>
            <person name="Gallo A."/>
            <person name="Gournas C."/>
            <person name="Habgood R."/>
            <person name="Hainaut M."/>
            <person name="Harispe M.L."/>
            <person name="Henrissat B."/>
            <person name="Hilden K.S."/>
            <person name="Hope R."/>
            <person name="Hossain A."/>
            <person name="Karabika E."/>
            <person name="Karaffa L."/>
            <person name="Karanyi Z."/>
            <person name="Krasevec N."/>
            <person name="Kuo A."/>
            <person name="Kusch H."/>
            <person name="LaButti K."/>
            <person name="Lagendijk E.L."/>
            <person name="Lapidus A."/>
            <person name="Levasseur A."/>
            <person name="Lindquist E."/>
            <person name="Lipzen A."/>
            <person name="Logrieco A.F."/>
            <person name="MacCabe A."/>
            <person name="Maekelae M.R."/>
            <person name="Malavazi I."/>
            <person name="Melin P."/>
            <person name="Meyer V."/>
            <person name="Mielnichuk N."/>
            <person name="Miskei M."/>
            <person name="Molnar A.P."/>
            <person name="Mule G."/>
            <person name="Ngan C.Y."/>
            <person name="Orejas M."/>
            <person name="Orosz E."/>
            <person name="Ouedraogo J.P."/>
            <person name="Overkamp K.M."/>
            <person name="Park H.-S."/>
            <person name="Perrone G."/>
            <person name="Piumi F."/>
            <person name="Punt P.J."/>
            <person name="Ram A.F."/>
            <person name="Ramon A."/>
            <person name="Rauscher S."/>
            <person name="Record E."/>
            <person name="Riano-Pachon D.M."/>
            <person name="Robert V."/>
            <person name="Roehrig J."/>
            <person name="Ruller R."/>
            <person name="Salamov A."/>
            <person name="Salih N.S."/>
            <person name="Samson R.A."/>
            <person name="Sandor E."/>
            <person name="Sanguinetti M."/>
            <person name="Schuetze T."/>
            <person name="Sepcic K."/>
            <person name="Shelest E."/>
            <person name="Sherlock G."/>
            <person name="Sophianopoulou V."/>
            <person name="Squina F.M."/>
            <person name="Sun H."/>
            <person name="Susca A."/>
            <person name="Todd R.B."/>
            <person name="Tsang A."/>
            <person name="Unkles S.E."/>
            <person name="van de Wiele N."/>
            <person name="van Rossen-Uffink D."/>
            <person name="Oliveira J.V."/>
            <person name="Vesth T.C."/>
            <person name="Visser J."/>
            <person name="Yu J.-H."/>
            <person name="Zhou M."/>
            <person name="Andersen M.R."/>
            <person name="Archer D.B."/>
            <person name="Baker S.E."/>
            <person name="Benoit I."/>
            <person name="Brakhage A.A."/>
            <person name="Braus G.H."/>
            <person name="Fischer R."/>
            <person name="Frisvad J.C."/>
            <person name="Goldman G.H."/>
            <person name="Houbraken J."/>
            <person name="Oakley B."/>
            <person name="Pocsi I."/>
            <person name="Scazzocchio C."/>
            <person name="Seiboth B."/>
            <person name="vanKuyk P.A."/>
            <person name="Wortman J."/>
            <person name="Dyer P.S."/>
            <person name="Grigoriev I.V."/>
        </authorList>
    </citation>
    <scope>NUCLEOTIDE SEQUENCE [LARGE SCALE GENOMIC DNA]</scope>
    <source>
        <strain evidence="3">ITEM 5010</strain>
    </source>
</reference>